<feature type="transmembrane region" description="Helical" evidence="7">
    <location>
        <begin position="30"/>
        <end position="50"/>
    </location>
</feature>
<evidence type="ECO:0000256" key="6">
    <source>
        <dbReference type="ARBA" id="ARBA00038076"/>
    </source>
</evidence>
<feature type="transmembrane region" description="Helical" evidence="7">
    <location>
        <begin position="433"/>
        <end position="456"/>
    </location>
</feature>
<dbReference type="Pfam" id="PF02687">
    <property type="entry name" value="FtsX"/>
    <property type="match status" value="2"/>
</dbReference>
<keyword evidence="2" id="KW-1003">Cell membrane</keyword>
<evidence type="ECO:0000256" key="2">
    <source>
        <dbReference type="ARBA" id="ARBA00022475"/>
    </source>
</evidence>
<dbReference type="Proteomes" id="UP000636918">
    <property type="component" value="Unassembled WGS sequence"/>
</dbReference>
<comment type="subcellular location">
    <subcellularLocation>
        <location evidence="1">Cell membrane</location>
        <topology evidence="1">Multi-pass membrane protein</topology>
    </subcellularLocation>
</comment>
<evidence type="ECO:0000313" key="9">
    <source>
        <dbReference type="EMBL" id="MBL0748384.1"/>
    </source>
</evidence>
<keyword evidence="4 7" id="KW-1133">Transmembrane helix</keyword>
<dbReference type="RefSeq" id="WP_201936589.1">
    <property type="nucleotide sequence ID" value="NZ_JAERSG010000003.1"/>
</dbReference>
<evidence type="ECO:0000256" key="3">
    <source>
        <dbReference type="ARBA" id="ARBA00022692"/>
    </source>
</evidence>
<organism evidence="9 10">
    <name type="scientific">Nocardioides baculatus</name>
    <dbReference type="NCBI Taxonomy" id="2801337"/>
    <lineage>
        <taxon>Bacteria</taxon>
        <taxon>Bacillati</taxon>
        <taxon>Actinomycetota</taxon>
        <taxon>Actinomycetes</taxon>
        <taxon>Propionibacteriales</taxon>
        <taxon>Nocardioidaceae</taxon>
        <taxon>Nocardioides</taxon>
    </lineage>
</organism>
<dbReference type="EMBL" id="JAERSG010000003">
    <property type="protein sequence ID" value="MBL0748384.1"/>
    <property type="molecule type" value="Genomic_DNA"/>
</dbReference>
<evidence type="ECO:0000313" key="10">
    <source>
        <dbReference type="Proteomes" id="UP000636918"/>
    </source>
</evidence>
<evidence type="ECO:0000256" key="7">
    <source>
        <dbReference type="SAM" id="Phobius"/>
    </source>
</evidence>
<dbReference type="InterPro" id="IPR050250">
    <property type="entry name" value="Macrolide_Exporter_MacB"/>
</dbReference>
<feature type="transmembrane region" description="Helical" evidence="7">
    <location>
        <begin position="937"/>
        <end position="965"/>
    </location>
</feature>
<comment type="caution">
    <text evidence="9">The sequence shown here is derived from an EMBL/GenBank/DDBJ whole genome shotgun (WGS) entry which is preliminary data.</text>
</comment>
<keyword evidence="10" id="KW-1185">Reference proteome</keyword>
<feature type="transmembrane region" description="Helical" evidence="7">
    <location>
        <begin position="302"/>
        <end position="325"/>
    </location>
</feature>
<evidence type="ECO:0000256" key="5">
    <source>
        <dbReference type="ARBA" id="ARBA00023136"/>
    </source>
</evidence>
<evidence type="ECO:0000259" key="8">
    <source>
        <dbReference type="Pfam" id="PF02687"/>
    </source>
</evidence>
<keyword evidence="3 7" id="KW-0812">Transmembrane</keyword>
<dbReference type="PANTHER" id="PTHR30572">
    <property type="entry name" value="MEMBRANE COMPONENT OF TRANSPORTER-RELATED"/>
    <property type="match status" value="1"/>
</dbReference>
<protein>
    <recommendedName>
        <fullName evidence="8">ABC3 transporter permease C-terminal domain-containing protein</fullName>
    </recommendedName>
</protein>
<dbReference type="InterPro" id="IPR003838">
    <property type="entry name" value="ABC3_permease_C"/>
</dbReference>
<feature type="transmembrane region" description="Helical" evidence="7">
    <location>
        <begin position="391"/>
        <end position="412"/>
    </location>
</feature>
<feature type="transmembrane region" description="Helical" evidence="7">
    <location>
        <begin position="346"/>
        <end position="371"/>
    </location>
</feature>
<accession>A0ABS1L9M2</accession>
<feature type="domain" description="ABC3 transporter permease C-terminal" evidence="8">
    <location>
        <begin position="899"/>
        <end position="1000"/>
    </location>
</feature>
<name>A0ABS1L9M2_9ACTN</name>
<feature type="transmembrane region" description="Helical" evidence="7">
    <location>
        <begin position="462"/>
        <end position="486"/>
    </location>
</feature>
<evidence type="ECO:0000256" key="4">
    <source>
        <dbReference type="ARBA" id="ARBA00022989"/>
    </source>
</evidence>
<proteinExistence type="inferred from homology"/>
<feature type="domain" description="ABC3 transporter permease C-terminal" evidence="8">
    <location>
        <begin position="310"/>
        <end position="417"/>
    </location>
</feature>
<gene>
    <name evidence="9" type="ORF">JI751_12250</name>
</gene>
<keyword evidence="5 7" id="KW-0472">Membrane</keyword>
<dbReference type="PANTHER" id="PTHR30572:SF4">
    <property type="entry name" value="ABC TRANSPORTER PERMEASE YTRF"/>
    <property type="match status" value="1"/>
</dbReference>
<evidence type="ECO:0000256" key="1">
    <source>
        <dbReference type="ARBA" id="ARBA00004651"/>
    </source>
</evidence>
<feature type="transmembrane region" description="Helical" evidence="7">
    <location>
        <begin position="518"/>
        <end position="538"/>
    </location>
</feature>
<reference evidence="9 10" key="1">
    <citation type="submission" date="2021-01" db="EMBL/GenBank/DDBJ databases">
        <title>Genome seq and assembly of Nocardiodes sp. G10.</title>
        <authorList>
            <person name="Chhetri G."/>
        </authorList>
    </citation>
    <scope>NUCLEOTIDE SEQUENCE [LARGE SCALE GENOMIC DNA]</scope>
    <source>
        <strain evidence="9 10">G10</strain>
    </source>
</reference>
<sequence>MRGRRSARAHAWSPVRHAWSSAWGHRRGQAVALVAISVLITACTAFAPVYDRAMQQALVDTLLADAAPDEAAVVLVSESSLYPGGSLDSRDPRELEDLFPDEVEAHTGAVVLGRTAFVTPATGDNPPAGQLVWRDGSCDHVRVLVGACPGAAGQVVVSQDDADNFDLRPGSVQEVGNAVDDTTVRLEVVGIYAPVEDGWWQGERITGYSAVVGGLDPSASHDAWLTVEETFTDAPLLTGETSQAGAPVLTATADVDEVLELADGVQSVADGLELGRDDVQLRTGVDELAESLRAQVALGHRIVPLLLAPLAVLALFVLWLVLTAATSARRGEVAVARLRGRGPAGAASLLLLELLPALLAGVVPGALVAIAGGALAKRLLPGRWPFETGPGFTTALLVAVAAIVLTAVSAAVRTAREPLHDVVRSGPVPPVRWALGPVEAFVLAGVGTGVAAFATGSLQGPLALAGPALLALLTGLVLAHVVGPVCRGLGRTLLARGRFISGSSLLETGRRPEARTSIVVVVVACALAVFAMDALAIGQRVRTTAAQHEAGAPVVLRVTSGDLDGLRSALGEADDTGRRAAPVLVSRDTLAVEPRSFRRVAFFPRGGPTADQWRALAPPDREPVVISGTEVSVRVSSVDGFRVSDIFGTELEVNLGLLVTSSTGIRRSVALGSLPSPGRSRTLTGSATACATGCRLVGLRVSTSQGVSVAGDLELSGLSVDGRAVDWGATGADWNITSNEDAVMQADGSGDGVLRVTLSLGGSYPADMTSAWVPGLVPALLSSGRYDPSDEPLAVTGPDGDDRLAEDAGDLLLVPSMPDDTALVDLDSLTRGAAITPDSHLEVWLEDDDELESAVRAALGDEGIAVTEARRFTDVRRTYDDTVARWSLALGAAVAPAVGLLALLVLLVLAVIGWRARARDLAVLRLNGVARRTTRRLAVWAQLPPVLVALVGGVVAGLLGAEVAMPDVTLLPAPPGVPVVDLATSWPAVLAVAAVSLLVLPSTAALAGLAVARRAHVERVREGG</sequence>
<feature type="transmembrane region" description="Helical" evidence="7">
    <location>
        <begin position="886"/>
        <end position="916"/>
    </location>
</feature>
<feature type="transmembrane region" description="Helical" evidence="7">
    <location>
        <begin position="985"/>
        <end position="1012"/>
    </location>
</feature>
<comment type="similarity">
    <text evidence="6">Belongs to the ABC-4 integral membrane protein family.</text>
</comment>